<feature type="compositionally biased region" description="Basic and acidic residues" evidence="1">
    <location>
        <begin position="124"/>
        <end position="135"/>
    </location>
</feature>
<feature type="compositionally biased region" description="Basic and acidic residues" evidence="1">
    <location>
        <begin position="489"/>
        <end position="499"/>
    </location>
</feature>
<reference evidence="2 3" key="1">
    <citation type="submission" date="2018-03" db="EMBL/GenBank/DDBJ databases">
        <authorList>
            <person name="Guldener U."/>
        </authorList>
    </citation>
    <scope>NUCLEOTIDE SEQUENCE [LARGE SCALE GENOMIC DNA]</scope>
    <source>
        <strain evidence="2 3">DAOM196992</strain>
    </source>
</reference>
<dbReference type="AlphaFoldDB" id="A0A5C3F811"/>
<dbReference type="Proteomes" id="UP000323386">
    <property type="component" value="Unassembled WGS sequence"/>
</dbReference>
<evidence type="ECO:0000313" key="3">
    <source>
        <dbReference type="Proteomes" id="UP000323386"/>
    </source>
</evidence>
<gene>
    <name evidence="2" type="ORF">PSFLO_06110</name>
</gene>
<feature type="region of interest" description="Disordered" evidence="1">
    <location>
        <begin position="441"/>
        <end position="499"/>
    </location>
</feature>
<feature type="compositionally biased region" description="Low complexity" evidence="1">
    <location>
        <begin position="14"/>
        <end position="35"/>
    </location>
</feature>
<feature type="region of interest" description="Disordered" evidence="1">
    <location>
        <begin position="1"/>
        <end position="140"/>
    </location>
</feature>
<proteinExistence type="predicted"/>
<keyword evidence="3" id="KW-1185">Reference proteome</keyword>
<name>A0A5C3F811_9BASI</name>
<feature type="compositionally biased region" description="Low complexity" evidence="1">
    <location>
        <begin position="52"/>
        <end position="67"/>
    </location>
</feature>
<feature type="compositionally biased region" description="Low complexity" evidence="1">
    <location>
        <begin position="178"/>
        <end position="201"/>
    </location>
</feature>
<dbReference type="OrthoDB" id="1099063at2759"/>
<sequence length="499" mass="51890">MRPRPPSLILGHGSSSSSKVVAAASSSSLHTAAVAPSAHLSTQSRTAWIATPSRSGIRSLSSPSSPSSLPPVSPPLHPSQQGAHLLLGSNLRTDPSLHHDVTSHRTAPRSSALAAFFESNGAPRRNEDRGNSNKDDDSDAAISEHEYRLRVGAACRLLIDTLPDFMQRGAVDIDDLHASSSPSSSRSGKAQSSSASSSSSSPFLGQSLLRRSPWKGKARAADSEAPHGDGSFTSIYHPSIAFCFRPPLPSLGGGGGDEGAGSSYDSTVEARSPSSALARSDNGHHPHYRPVISFSGRTLYVASAHVLRHALSALFYDTSLSVETARFEGRSRPGQSWPGISPYIRNHHRGAESDGDGGSVSTPDQLTIRLRFEGLSRMSSVAHTYTVLFRYTFDRDTGTVVKHIVDNIQPVPGSKVWAGLTSAWGVLSPCGGGVGGGGGGGADGLGGGSRRMSGANRSGGHAGDAQTQSCSRQPSQGGPQPATTTRAGDGGRAERNLEG</sequence>
<dbReference type="EMBL" id="OOIP01000021">
    <property type="protein sequence ID" value="SPO40628.1"/>
    <property type="molecule type" value="Genomic_DNA"/>
</dbReference>
<feature type="compositionally biased region" description="Polar residues" evidence="1">
    <location>
        <begin position="465"/>
        <end position="486"/>
    </location>
</feature>
<organism evidence="2 3">
    <name type="scientific">Pseudozyma flocculosa</name>
    <dbReference type="NCBI Taxonomy" id="84751"/>
    <lineage>
        <taxon>Eukaryota</taxon>
        <taxon>Fungi</taxon>
        <taxon>Dikarya</taxon>
        <taxon>Basidiomycota</taxon>
        <taxon>Ustilaginomycotina</taxon>
        <taxon>Ustilaginomycetes</taxon>
        <taxon>Ustilaginales</taxon>
        <taxon>Ustilaginaceae</taxon>
        <taxon>Pseudozyma</taxon>
    </lineage>
</organism>
<feature type="region of interest" description="Disordered" evidence="1">
    <location>
        <begin position="253"/>
        <end position="283"/>
    </location>
</feature>
<feature type="compositionally biased region" description="Pro residues" evidence="1">
    <location>
        <begin position="68"/>
        <end position="77"/>
    </location>
</feature>
<accession>A0A5C3F811</accession>
<evidence type="ECO:0000256" key="1">
    <source>
        <dbReference type="SAM" id="MobiDB-lite"/>
    </source>
</evidence>
<feature type="region of interest" description="Disordered" evidence="1">
    <location>
        <begin position="176"/>
        <end position="206"/>
    </location>
</feature>
<evidence type="ECO:0000313" key="2">
    <source>
        <dbReference type="EMBL" id="SPO40628.1"/>
    </source>
</evidence>
<protein>
    <submittedName>
        <fullName evidence="2">Uncharacterized protein</fullName>
    </submittedName>
</protein>